<dbReference type="AlphaFoldDB" id="A0AAP0PXI3"/>
<dbReference type="Proteomes" id="UP001419268">
    <property type="component" value="Unassembled WGS sequence"/>
</dbReference>
<sequence length="59" mass="6813">MRCERSDSYRGDVQRVEKLKASKDANIVKERIVFDKHVEVLKGTTRHKCGTKNVVVLLQ</sequence>
<protein>
    <submittedName>
        <fullName evidence="1">Uncharacterized protein</fullName>
    </submittedName>
</protein>
<gene>
    <name evidence="1" type="ORF">Scep_005464</name>
</gene>
<accession>A0AAP0PXI3</accession>
<keyword evidence="2" id="KW-1185">Reference proteome</keyword>
<evidence type="ECO:0000313" key="1">
    <source>
        <dbReference type="EMBL" id="KAK9158890.1"/>
    </source>
</evidence>
<reference evidence="1 2" key="1">
    <citation type="submission" date="2024-01" db="EMBL/GenBank/DDBJ databases">
        <title>Genome assemblies of Stephania.</title>
        <authorList>
            <person name="Yang L."/>
        </authorList>
    </citation>
    <scope>NUCLEOTIDE SEQUENCE [LARGE SCALE GENOMIC DNA]</scope>
    <source>
        <strain evidence="1">JXDWG</strain>
        <tissue evidence="1">Leaf</tissue>
    </source>
</reference>
<evidence type="ECO:0000313" key="2">
    <source>
        <dbReference type="Proteomes" id="UP001419268"/>
    </source>
</evidence>
<organism evidence="1 2">
    <name type="scientific">Stephania cephalantha</name>
    <dbReference type="NCBI Taxonomy" id="152367"/>
    <lineage>
        <taxon>Eukaryota</taxon>
        <taxon>Viridiplantae</taxon>
        <taxon>Streptophyta</taxon>
        <taxon>Embryophyta</taxon>
        <taxon>Tracheophyta</taxon>
        <taxon>Spermatophyta</taxon>
        <taxon>Magnoliopsida</taxon>
        <taxon>Ranunculales</taxon>
        <taxon>Menispermaceae</taxon>
        <taxon>Menispermoideae</taxon>
        <taxon>Cissampelideae</taxon>
        <taxon>Stephania</taxon>
    </lineage>
</organism>
<comment type="caution">
    <text evidence="1">The sequence shown here is derived from an EMBL/GenBank/DDBJ whole genome shotgun (WGS) entry which is preliminary data.</text>
</comment>
<dbReference type="EMBL" id="JBBNAG010000002">
    <property type="protein sequence ID" value="KAK9158890.1"/>
    <property type="molecule type" value="Genomic_DNA"/>
</dbReference>
<name>A0AAP0PXI3_9MAGN</name>
<proteinExistence type="predicted"/>